<accession>A0A840S8W4</accession>
<dbReference type="SUPFAM" id="SSF48452">
    <property type="entry name" value="TPR-like"/>
    <property type="match status" value="1"/>
</dbReference>
<dbReference type="OrthoDB" id="192575at2"/>
<feature type="chain" id="PRO_5032328308" evidence="1">
    <location>
        <begin position="23"/>
        <end position="327"/>
    </location>
</feature>
<dbReference type="RefSeq" id="WP_138856387.1">
    <property type="nucleotide sequence ID" value="NZ_CP040709.1"/>
</dbReference>
<proteinExistence type="predicted"/>
<evidence type="ECO:0000313" key="2">
    <source>
        <dbReference type="EMBL" id="MBB5206083.1"/>
    </source>
</evidence>
<evidence type="ECO:0000313" key="3">
    <source>
        <dbReference type="Proteomes" id="UP000554837"/>
    </source>
</evidence>
<evidence type="ECO:0000256" key="1">
    <source>
        <dbReference type="SAM" id="SignalP"/>
    </source>
</evidence>
<name>A0A840S8W4_9BURK</name>
<dbReference type="Gene3D" id="1.25.40.10">
    <property type="entry name" value="Tetratricopeptide repeat domain"/>
    <property type="match status" value="1"/>
</dbReference>
<keyword evidence="3" id="KW-1185">Reference proteome</keyword>
<dbReference type="InterPro" id="IPR011990">
    <property type="entry name" value="TPR-like_helical_dom_sf"/>
</dbReference>
<dbReference type="EMBL" id="JACHHO010000007">
    <property type="protein sequence ID" value="MBB5206083.1"/>
    <property type="molecule type" value="Genomic_DNA"/>
</dbReference>
<dbReference type="Proteomes" id="UP000554837">
    <property type="component" value="Unassembled WGS sequence"/>
</dbReference>
<sequence length="327" mass="35793">MTRWTCFLLKCLLMCLSLPAQASLFRDPVLQQAYEQDRLDALLLQARKGQGAEALAGQGLAQALSNDAAALRRAETAAQECVRQYPEAAACHYAQARVLGVQALQGGWMSGLRLLRPLRSALEQVLALDPQLAEARHALQQLLLLMPLGGSVDRARELEREVRDSQPVLATLLRANLASKDKQWSVVERELASLGSVESPVLQGLLMEAWNGYSRQWMKNNQHQAAQALLERLARQYPQQAMPAYLLGRVAADAGAHAQAIAHYERAQALEGAAALPLALRIGIAHQDLGATAAARENLQRALQHRQATPKNLEDAQRRLKQLAAAP</sequence>
<reference evidence="2 3" key="1">
    <citation type="submission" date="2020-08" db="EMBL/GenBank/DDBJ databases">
        <title>Genomic Encyclopedia of Type Strains, Phase IV (KMG-IV): sequencing the most valuable type-strain genomes for metagenomic binning, comparative biology and taxonomic classification.</title>
        <authorList>
            <person name="Goeker M."/>
        </authorList>
    </citation>
    <scope>NUCLEOTIDE SEQUENCE [LARGE SCALE GENOMIC DNA]</scope>
    <source>
        <strain evidence="2 3">DSM 23958</strain>
    </source>
</reference>
<comment type="caution">
    <text evidence="2">The sequence shown here is derived from an EMBL/GenBank/DDBJ whole genome shotgun (WGS) entry which is preliminary data.</text>
</comment>
<protein>
    <submittedName>
        <fullName evidence="2">Tetratricopeptide (TPR) repeat protein</fullName>
    </submittedName>
</protein>
<keyword evidence="1" id="KW-0732">Signal</keyword>
<dbReference type="AlphaFoldDB" id="A0A840S8W4"/>
<feature type="signal peptide" evidence="1">
    <location>
        <begin position="1"/>
        <end position="22"/>
    </location>
</feature>
<organism evidence="2 3">
    <name type="scientific">Inhella inkyongensis</name>
    <dbReference type="NCBI Taxonomy" id="392593"/>
    <lineage>
        <taxon>Bacteria</taxon>
        <taxon>Pseudomonadati</taxon>
        <taxon>Pseudomonadota</taxon>
        <taxon>Betaproteobacteria</taxon>
        <taxon>Burkholderiales</taxon>
        <taxon>Sphaerotilaceae</taxon>
        <taxon>Inhella</taxon>
    </lineage>
</organism>
<gene>
    <name evidence="2" type="ORF">HNQ51_003426</name>
</gene>